<dbReference type="Pfam" id="PF08220">
    <property type="entry name" value="HTH_DeoR"/>
    <property type="match status" value="1"/>
</dbReference>
<dbReference type="InterPro" id="IPR036390">
    <property type="entry name" value="WH_DNA-bd_sf"/>
</dbReference>
<dbReference type="PANTHER" id="PTHR30363">
    <property type="entry name" value="HTH-TYPE TRANSCRIPTIONAL REGULATOR SRLR-RELATED"/>
    <property type="match status" value="1"/>
</dbReference>
<evidence type="ECO:0000256" key="2">
    <source>
        <dbReference type="ARBA" id="ARBA00023163"/>
    </source>
</evidence>
<dbReference type="PRINTS" id="PR00037">
    <property type="entry name" value="HTHLACR"/>
</dbReference>
<dbReference type="PROSITE" id="PS51000">
    <property type="entry name" value="HTH_DEOR_2"/>
    <property type="match status" value="1"/>
</dbReference>
<dbReference type="Pfam" id="PF00455">
    <property type="entry name" value="DeoRC"/>
    <property type="match status" value="1"/>
</dbReference>
<dbReference type="EMBL" id="JBGGTQ010000001">
    <property type="protein sequence ID" value="MEZ0491116.1"/>
    <property type="molecule type" value="Genomic_DNA"/>
</dbReference>
<dbReference type="Gene3D" id="1.10.10.10">
    <property type="entry name" value="Winged helix-like DNA-binding domain superfamily/Winged helix DNA-binding domain"/>
    <property type="match status" value="1"/>
</dbReference>
<dbReference type="GO" id="GO:0003677">
    <property type="term" value="F:DNA binding"/>
    <property type="evidence" value="ECO:0007669"/>
    <property type="project" value="UniProtKB-KW"/>
</dbReference>
<reference evidence="4 5" key="1">
    <citation type="submission" date="2024-07" db="EMBL/GenBank/DDBJ databases">
        <authorList>
            <person name="Thanompreechachai J."/>
            <person name="Duangmal K."/>
        </authorList>
    </citation>
    <scope>NUCLEOTIDE SEQUENCE [LARGE SCALE GENOMIC DNA]</scope>
    <source>
        <strain evidence="4 5">TBRC 1896</strain>
    </source>
</reference>
<dbReference type="InterPro" id="IPR050313">
    <property type="entry name" value="Carb_Metab_HTH_regulators"/>
</dbReference>
<dbReference type="RefSeq" id="WP_370717145.1">
    <property type="nucleotide sequence ID" value="NZ_JBGGTQ010000001.1"/>
</dbReference>
<dbReference type="SMART" id="SM01134">
    <property type="entry name" value="DeoRC"/>
    <property type="match status" value="1"/>
</dbReference>
<gene>
    <name evidence="4" type="ORF">AB2L28_02550</name>
</gene>
<dbReference type="SUPFAM" id="SSF46785">
    <property type="entry name" value="Winged helix' DNA-binding domain"/>
    <property type="match status" value="1"/>
</dbReference>
<accession>A0ABV4HXG5</accession>
<dbReference type="Proteomes" id="UP001566476">
    <property type="component" value="Unassembled WGS sequence"/>
</dbReference>
<dbReference type="InterPro" id="IPR037171">
    <property type="entry name" value="NagB/RpiA_transferase-like"/>
</dbReference>
<keyword evidence="4" id="KW-0238">DNA-binding</keyword>
<feature type="domain" description="HTH deoR-type" evidence="3">
    <location>
        <begin position="21"/>
        <end position="76"/>
    </location>
</feature>
<dbReference type="InterPro" id="IPR001034">
    <property type="entry name" value="DeoR_HTH"/>
</dbReference>
<comment type="caution">
    <text evidence="4">The sequence shown here is derived from an EMBL/GenBank/DDBJ whole genome shotgun (WGS) entry which is preliminary data.</text>
</comment>
<evidence type="ECO:0000313" key="4">
    <source>
        <dbReference type="EMBL" id="MEZ0491116.1"/>
    </source>
</evidence>
<proteinExistence type="predicted"/>
<protein>
    <submittedName>
        <fullName evidence="4">DeoR/GlpR family DNA-binding transcription regulator</fullName>
    </submittedName>
</protein>
<keyword evidence="2" id="KW-0804">Transcription</keyword>
<organism evidence="4 5">
    <name type="scientific">Kineococcus mangrovi</name>
    <dbReference type="NCBI Taxonomy" id="1660183"/>
    <lineage>
        <taxon>Bacteria</taxon>
        <taxon>Bacillati</taxon>
        <taxon>Actinomycetota</taxon>
        <taxon>Actinomycetes</taxon>
        <taxon>Kineosporiales</taxon>
        <taxon>Kineosporiaceae</taxon>
        <taxon>Kineococcus</taxon>
    </lineage>
</organism>
<dbReference type="SMART" id="SM00420">
    <property type="entry name" value="HTH_DEOR"/>
    <property type="match status" value="1"/>
</dbReference>
<keyword evidence="5" id="KW-1185">Reference proteome</keyword>
<sequence length="289" mass="29806">MTPTTPEADHPLGPGKRAHRLRAELRLLAELGAAQAPVSLHRLVEELSVSVATVRRDLADLEAQGLVVRTHGGARTTAAAVEIPVRLRTGTSPEVKRLIARRAATFLPPGPFAVAIGGGTTAAEVARSLVFRADLTILTNSLTTAAEIGGRQNLRVLVTGGTVRPSSLEIVGALAESSFSALNTGIAFLGADGVSAAGGVTTHDEVEARTNAAMVAGAQRSVVVVDSSKIGRVTLAPVADLAAVDDVVTDDGAAEADLRAIERAGPRVHVVRRAQRADTDVRRGGGSRT</sequence>
<dbReference type="SUPFAM" id="SSF100950">
    <property type="entry name" value="NagB/RpiA/CoA transferase-like"/>
    <property type="match status" value="1"/>
</dbReference>
<keyword evidence="1" id="KW-0805">Transcription regulation</keyword>
<evidence type="ECO:0000259" key="3">
    <source>
        <dbReference type="PROSITE" id="PS51000"/>
    </source>
</evidence>
<dbReference type="Gene3D" id="3.40.50.1360">
    <property type="match status" value="1"/>
</dbReference>
<dbReference type="InterPro" id="IPR036388">
    <property type="entry name" value="WH-like_DNA-bd_sf"/>
</dbReference>
<name>A0ABV4HXG5_9ACTN</name>
<evidence type="ECO:0000313" key="5">
    <source>
        <dbReference type="Proteomes" id="UP001566476"/>
    </source>
</evidence>
<evidence type="ECO:0000256" key="1">
    <source>
        <dbReference type="ARBA" id="ARBA00023015"/>
    </source>
</evidence>
<dbReference type="InterPro" id="IPR014036">
    <property type="entry name" value="DeoR-like_C"/>
</dbReference>
<dbReference type="PANTHER" id="PTHR30363:SF44">
    <property type="entry name" value="AGA OPERON TRANSCRIPTIONAL REPRESSOR-RELATED"/>
    <property type="match status" value="1"/>
</dbReference>